<comment type="catalytic activity">
    <reaction evidence="4">
        <text>N-terminal L-lysyl-[protein] + L-leucyl-tRNA(Leu) = N-terminal L-leucyl-L-lysyl-[protein] + tRNA(Leu) + H(+)</text>
        <dbReference type="Rhea" id="RHEA:12340"/>
        <dbReference type="Rhea" id="RHEA-COMP:9613"/>
        <dbReference type="Rhea" id="RHEA-COMP:9622"/>
        <dbReference type="Rhea" id="RHEA-COMP:12670"/>
        <dbReference type="Rhea" id="RHEA-COMP:12671"/>
        <dbReference type="ChEBI" id="CHEBI:15378"/>
        <dbReference type="ChEBI" id="CHEBI:65249"/>
        <dbReference type="ChEBI" id="CHEBI:78442"/>
        <dbReference type="ChEBI" id="CHEBI:78494"/>
        <dbReference type="ChEBI" id="CHEBI:133043"/>
        <dbReference type="EC" id="2.3.2.6"/>
    </reaction>
</comment>
<accession>A0ABX1DGB3</accession>
<dbReference type="InterPro" id="IPR042221">
    <property type="entry name" value="Leu/Phe-tRNA_Trfase_N"/>
</dbReference>
<keyword evidence="6" id="KW-1185">Reference proteome</keyword>
<comment type="function">
    <text evidence="4">Functions in the N-end rule pathway of protein degradation where it conjugates Leu, Phe and, less efficiently, Met from aminoacyl-tRNAs to the N-termini of proteins containing an N-terminal arginine or lysine.</text>
</comment>
<comment type="catalytic activity">
    <reaction evidence="4">
        <text>L-phenylalanyl-tRNA(Phe) + an N-terminal L-alpha-aminoacyl-[protein] = an N-terminal L-phenylalanyl-L-alpha-aminoacyl-[protein] + tRNA(Phe)</text>
        <dbReference type="Rhea" id="RHEA:43632"/>
        <dbReference type="Rhea" id="RHEA-COMP:9668"/>
        <dbReference type="Rhea" id="RHEA-COMP:9699"/>
        <dbReference type="Rhea" id="RHEA-COMP:10636"/>
        <dbReference type="Rhea" id="RHEA-COMP:10637"/>
        <dbReference type="ChEBI" id="CHEBI:78442"/>
        <dbReference type="ChEBI" id="CHEBI:78531"/>
        <dbReference type="ChEBI" id="CHEBI:78597"/>
        <dbReference type="ChEBI" id="CHEBI:83561"/>
        <dbReference type="EC" id="2.3.2.6"/>
    </reaction>
</comment>
<comment type="similarity">
    <text evidence="4">Belongs to the L/F-transferase family.</text>
</comment>
<gene>
    <name evidence="4" type="primary">aat</name>
    <name evidence="5" type="ORF">HC176_07570</name>
</gene>
<comment type="caution">
    <text evidence="5">The sequence shown here is derived from an EMBL/GenBank/DDBJ whole genome shotgun (WGS) entry which is preliminary data.</text>
</comment>
<evidence type="ECO:0000256" key="4">
    <source>
        <dbReference type="HAMAP-Rule" id="MF_00688"/>
    </source>
</evidence>
<dbReference type="Proteomes" id="UP000760545">
    <property type="component" value="Unassembled WGS sequence"/>
</dbReference>
<dbReference type="PANTHER" id="PTHR30098">
    <property type="entry name" value="LEUCYL/PHENYLALANYL-TRNA--PROTEIN TRANSFERASE"/>
    <property type="match status" value="1"/>
</dbReference>
<evidence type="ECO:0000256" key="3">
    <source>
        <dbReference type="ARBA" id="ARBA00023315"/>
    </source>
</evidence>
<name>A0ABX1DGB3_9FLAO</name>
<evidence type="ECO:0000256" key="2">
    <source>
        <dbReference type="ARBA" id="ARBA00022679"/>
    </source>
</evidence>
<comment type="catalytic activity">
    <reaction evidence="4">
        <text>N-terminal L-arginyl-[protein] + L-leucyl-tRNA(Leu) = N-terminal L-leucyl-L-arginyl-[protein] + tRNA(Leu) + H(+)</text>
        <dbReference type="Rhea" id="RHEA:50416"/>
        <dbReference type="Rhea" id="RHEA-COMP:9613"/>
        <dbReference type="Rhea" id="RHEA-COMP:9622"/>
        <dbReference type="Rhea" id="RHEA-COMP:12672"/>
        <dbReference type="Rhea" id="RHEA-COMP:12673"/>
        <dbReference type="ChEBI" id="CHEBI:15378"/>
        <dbReference type="ChEBI" id="CHEBI:64719"/>
        <dbReference type="ChEBI" id="CHEBI:78442"/>
        <dbReference type="ChEBI" id="CHEBI:78494"/>
        <dbReference type="ChEBI" id="CHEBI:133044"/>
        <dbReference type="EC" id="2.3.2.6"/>
    </reaction>
</comment>
<keyword evidence="3 4" id="KW-0012">Acyltransferase</keyword>
<dbReference type="Gene3D" id="3.30.70.3550">
    <property type="entry name" value="Leucyl/phenylalanyl-tRNA-protein transferase, N-terminal domain"/>
    <property type="match status" value="1"/>
</dbReference>
<organism evidence="5 6">
    <name type="scientific">Tamlana crocina</name>
    <dbReference type="NCBI Taxonomy" id="393006"/>
    <lineage>
        <taxon>Bacteria</taxon>
        <taxon>Pseudomonadati</taxon>
        <taxon>Bacteroidota</taxon>
        <taxon>Flavobacteriia</taxon>
        <taxon>Flavobacteriales</taxon>
        <taxon>Flavobacteriaceae</taxon>
        <taxon>Tamlana</taxon>
    </lineage>
</organism>
<dbReference type="InterPro" id="IPR004616">
    <property type="entry name" value="Leu/Phe-tRNA_Trfase"/>
</dbReference>
<dbReference type="EMBL" id="JAAVJS010000008">
    <property type="protein sequence ID" value="NJX15346.1"/>
    <property type="molecule type" value="Genomic_DNA"/>
</dbReference>
<reference evidence="5 6" key="1">
    <citation type="submission" date="2020-03" db="EMBL/GenBank/DDBJ databases">
        <title>Tamlana sp. nov, isolated from XXX.</title>
        <authorList>
            <person name="Cao W.R."/>
        </authorList>
    </citation>
    <scope>NUCLEOTIDE SEQUENCE [LARGE SCALE GENOMIC DNA]</scope>
    <source>
        <strain evidence="5 6">HST1-43</strain>
    </source>
</reference>
<dbReference type="NCBIfam" id="TIGR00667">
    <property type="entry name" value="aat"/>
    <property type="match status" value="1"/>
</dbReference>
<protein>
    <recommendedName>
        <fullName evidence="4">Leucyl/phenylalanyl-tRNA--protein transferase</fullName>
        <ecNumber evidence="4">2.3.2.6</ecNumber>
    </recommendedName>
    <alternativeName>
        <fullName evidence="4">L/F-transferase</fullName>
    </alternativeName>
    <alternativeName>
        <fullName evidence="4">Leucyltransferase</fullName>
    </alternativeName>
    <alternativeName>
        <fullName evidence="4">Phenyalanyltransferase</fullName>
    </alternativeName>
</protein>
<comment type="subcellular location">
    <subcellularLocation>
        <location evidence="4">Cytoplasm</location>
    </subcellularLocation>
</comment>
<dbReference type="HAMAP" id="MF_00688">
    <property type="entry name" value="Leu_Phe_trans"/>
    <property type="match status" value="1"/>
</dbReference>
<keyword evidence="1 4" id="KW-0963">Cytoplasm</keyword>
<sequence>MHYLTEKLWFPKIEEATSEGLLAVGGDLSVERLLLAYRSGIFPWFDAESPILWWSPNPRFVLFPQKLKVSKSMKQVLRKKSFEVTENKAFGQVILECSKIKRKDQDDTWITNDMVKAYQKLHDMGYAKSVEVWQDTKLVGGLYGVDLKNGVFCGESMFSKVSNASKVGFITFVNNSNYKLIDCQVYTNHLASLGAEDIPRNQFVEFLKTN</sequence>
<evidence type="ECO:0000256" key="1">
    <source>
        <dbReference type="ARBA" id="ARBA00022490"/>
    </source>
</evidence>
<dbReference type="GO" id="GO:0008914">
    <property type="term" value="F:leucyl-tRNA--protein transferase activity"/>
    <property type="evidence" value="ECO:0007669"/>
    <property type="project" value="UniProtKB-EC"/>
</dbReference>
<dbReference type="InterPro" id="IPR042203">
    <property type="entry name" value="Leu/Phe-tRNA_Trfase_C"/>
</dbReference>
<dbReference type="Gene3D" id="3.40.630.70">
    <property type="entry name" value="Leucyl/phenylalanyl-tRNA-protein transferase, C-terminal domain"/>
    <property type="match status" value="1"/>
</dbReference>
<evidence type="ECO:0000313" key="5">
    <source>
        <dbReference type="EMBL" id="NJX15346.1"/>
    </source>
</evidence>
<keyword evidence="2 4" id="KW-0808">Transferase</keyword>
<dbReference type="SUPFAM" id="SSF55729">
    <property type="entry name" value="Acyl-CoA N-acyltransferases (Nat)"/>
    <property type="match status" value="1"/>
</dbReference>
<evidence type="ECO:0000313" key="6">
    <source>
        <dbReference type="Proteomes" id="UP000760545"/>
    </source>
</evidence>
<dbReference type="PANTHER" id="PTHR30098:SF2">
    <property type="entry name" value="LEUCYL_PHENYLALANYL-TRNA--PROTEIN TRANSFERASE"/>
    <property type="match status" value="1"/>
</dbReference>
<dbReference type="EC" id="2.3.2.6" evidence="4"/>
<dbReference type="Pfam" id="PF03588">
    <property type="entry name" value="Leu_Phe_trans"/>
    <property type="match status" value="1"/>
</dbReference>
<dbReference type="RefSeq" id="WP_167917634.1">
    <property type="nucleotide sequence ID" value="NZ_JAAVJS010000008.1"/>
</dbReference>
<dbReference type="InterPro" id="IPR016181">
    <property type="entry name" value="Acyl_CoA_acyltransferase"/>
</dbReference>
<proteinExistence type="inferred from homology"/>